<evidence type="ECO:0000256" key="1">
    <source>
        <dbReference type="SAM" id="SignalP"/>
    </source>
</evidence>
<comment type="caution">
    <text evidence="2">The sequence shown here is derived from an EMBL/GenBank/DDBJ whole genome shotgun (WGS) entry which is preliminary data.</text>
</comment>
<dbReference type="Proteomes" id="UP000553059">
    <property type="component" value="Unassembled WGS sequence"/>
</dbReference>
<dbReference type="InterPro" id="IPR024485">
    <property type="entry name" value="DUF2680"/>
</dbReference>
<dbReference type="Pfam" id="PF10925">
    <property type="entry name" value="DUF2680"/>
    <property type="match status" value="1"/>
</dbReference>
<evidence type="ECO:0000313" key="2">
    <source>
        <dbReference type="EMBL" id="HHY25684.1"/>
    </source>
</evidence>
<evidence type="ECO:0000313" key="3">
    <source>
        <dbReference type="Proteomes" id="UP000553059"/>
    </source>
</evidence>
<feature type="chain" id="PRO_5028422881" evidence="1">
    <location>
        <begin position="27"/>
        <end position="149"/>
    </location>
</feature>
<gene>
    <name evidence="2" type="ORF">GX523_02815</name>
</gene>
<dbReference type="EMBL" id="DUTF01000066">
    <property type="protein sequence ID" value="HHY25684.1"/>
    <property type="molecule type" value="Genomic_DNA"/>
</dbReference>
<accession>A0A7C6Z2T0</accession>
<feature type="signal peptide" evidence="1">
    <location>
        <begin position="1"/>
        <end position="26"/>
    </location>
</feature>
<protein>
    <submittedName>
        <fullName evidence="2">DUF2680 domain-containing protein</fullName>
    </submittedName>
</protein>
<proteinExistence type="predicted"/>
<name>A0A7C6Z2T0_9FIRM</name>
<dbReference type="AlphaFoldDB" id="A0A7C6Z2T0"/>
<keyword evidence="1" id="KW-0732">Signal</keyword>
<organism evidence="2 3">
    <name type="scientific">Desulfitobacterium dehalogenans</name>
    <dbReference type="NCBI Taxonomy" id="36854"/>
    <lineage>
        <taxon>Bacteria</taxon>
        <taxon>Bacillati</taxon>
        <taxon>Bacillota</taxon>
        <taxon>Clostridia</taxon>
        <taxon>Eubacteriales</taxon>
        <taxon>Desulfitobacteriaceae</taxon>
        <taxon>Desulfitobacterium</taxon>
    </lineage>
</organism>
<sequence length="149" mass="15669">MTKFKKAILIGAIVLGVGVSSSTVLAASAYKNPVEALAGITGKTVEGVLTEQYETGKSLGAMADEVGKLDEFQKELLEMKKDALAQRVESGDLTQQQADRMITSVEENQAYCYSDGYGRGRGMMGSGYGGGMFGRGQGGCGGFGYNQAR</sequence>
<reference evidence="2 3" key="1">
    <citation type="journal article" date="2020" name="Biotechnol. Biofuels">
        <title>New insights from the biogas microbiome by comprehensive genome-resolved metagenomics of nearly 1600 species originating from multiple anaerobic digesters.</title>
        <authorList>
            <person name="Campanaro S."/>
            <person name="Treu L."/>
            <person name="Rodriguez-R L.M."/>
            <person name="Kovalovszki A."/>
            <person name="Ziels R.M."/>
            <person name="Maus I."/>
            <person name="Zhu X."/>
            <person name="Kougias P.G."/>
            <person name="Basile A."/>
            <person name="Luo G."/>
            <person name="Schluter A."/>
            <person name="Konstantinidis K.T."/>
            <person name="Angelidaki I."/>
        </authorList>
    </citation>
    <scope>NUCLEOTIDE SEQUENCE [LARGE SCALE GENOMIC DNA]</scope>
    <source>
        <strain evidence="2">AS05jafATM_4</strain>
    </source>
</reference>